<dbReference type="SUPFAM" id="SSF75005">
    <property type="entry name" value="Arabinanase/levansucrase/invertase"/>
    <property type="match status" value="2"/>
</dbReference>
<dbReference type="EMBL" id="JACATN010000003">
    <property type="protein sequence ID" value="MBT2161387.1"/>
    <property type="molecule type" value="Genomic_DNA"/>
</dbReference>
<reference evidence="2" key="2">
    <citation type="submission" date="2023-07" db="EMBL/GenBank/DDBJ databases">
        <title>Zobellia barbeyronii sp. nov., a new marine flavobacterium, isolated from green and red algae.</title>
        <authorList>
            <person name="Nedashkovskaya O.I."/>
            <person name="Otstavnykh N."/>
            <person name="Zhukova N."/>
            <person name="Guzev K."/>
            <person name="Chausova V."/>
            <person name="Tekutyeva L."/>
            <person name="Mikhailov V."/>
            <person name="Isaeva M."/>
        </authorList>
    </citation>
    <scope>NUCLEOTIDE SEQUENCE [LARGE SCALE GENOMIC DNA]</scope>
    <source>
        <strain evidence="2">KMM 6746</strain>
    </source>
</reference>
<proteinExistence type="predicted"/>
<dbReference type="InterPro" id="IPR036116">
    <property type="entry name" value="FN3_sf"/>
</dbReference>
<accession>A0ABS5WDA8</accession>
<evidence type="ECO:0000313" key="1">
    <source>
        <dbReference type="EMBL" id="MBT2161387.1"/>
    </source>
</evidence>
<dbReference type="CDD" id="cd08994">
    <property type="entry name" value="GH43_62_32_68_117_130-like"/>
    <property type="match status" value="1"/>
</dbReference>
<evidence type="ECO:0000313" key="2">
    <source>
        <dbReference type="Proteomes" id="UP000740413"/>
    </source>
</evidence>
<dbReference type="InterPro" id="IPR013783">
    <property type="entry name" value="Ig-like_fold"/>
</dbReference>
<dbReference type="Proteomes" id="UP000740413">
    <property type="component" value="Unassembled WGS sequence"/>
</dbReference>
<name>A0ABS5WDA8_9FLAO</name>
<dbReference type="SUPFAM" id="SSF49265">
    <property type="entry name" value="Fibronectin type III"/>
    <property type="match status" value="1"/>
</dbReference>
<protein>
    <submittedName>
        <fullName evidence="1">Uncharacterized protein</fullName>
    </submittedName>
</protein>
<organism evidence="1 2">
    <name type="scientific">Zobellia barbeyronii</name>
    <dbReference type="NCBI Taxonomy" id="2748009"/>
    <lineage>
        <taxon>Bacteria</taxon>
        <taxon>Pseudomonadati</taxon>
        <taxon>Bacteroidota</taxon>
        <taxon>Flavobacteriia</taxon>
        <taxon>Flavobacteriales</taxon>
        <taxon>Flavobacteriaceae</taxon>
        <taxon>Zobellia</taxon>
    </lineage>
</organism>
<comment type="caution">
    <text evidence="1">The sequence shown here is derived from an EMBL/GenBank/DDBJ whole genome shotgun (WGS) entry which is preliminary data.</text>
</comment>
<reference evidence="1 2" key="1">
    <citation type="submission" date="2020-06" db="EMBL/GenBank/DDBJ databases">
        <authorList>
            <person name="Isaeva M.P."/>
            <person name="Chernysheva N.Y."/>
        </authorList>
    </citation>
    <scope>NUCLEOTIDE SEQUENCE [LARGE SCALE GENOMIC DNA]</scope>
    <source>
        <strain evidence="1 2">KMM 6746</strain>
    </source>
</reference>
<dbReference type="InterPro" id="IPR023296">
    <property type="entry name" value="Glyco_hydro_beta-prop_sf"/>
</dbReference>
<dbReference type="Gene3D" id="2.115.10.20">
    <property type="entry name" value="Glycosyl hydrolase domain, family 43"/>
    <property type="match status" value="1"/>
</dbReference>
<dbReference type="Gene3D" id="2.60.40.10">
    <property type="entry name" value="Immunoglobulins"/>
    <property type="match status" value="2"/>
</dbReference>
<keyword evidence="2" id="KW-1185">Reference proteome</keyword>
<gene>
    <name evidence="1" type="ORF">HW347_08920</name>
</gene>
<sequence>MMYLNYHRQKEKTTITFTLLSIIFFLFWSLGLSAQSVLLGDNAPYPNVNDGDFKLIKAGSWRLGLQSPFWTPSNEPQKEGHSMGLVTGRYFSSFDYAYIDSKPLNTNSDHQNLKPGDELNWSLGADLEYISNGTISLHLFFGNQEYILAENMKLTGSDKTVEHFSGSYTVTKADVVAGPPHIRVSFYSSEDVKVYLDYVNLNIKTPEKQGPKLSGKVIDQGIQLDWQDEKANPDSTFSIYGSKGENGEYKKLNTTPNSTFTDTNLINGITYSYVVTRLNTSESGGSNKVLLKKIDSDAPTPPTALKIKAFDTEIKIEWEKNPDIDVANYSVYRGDANGNHLRQIAHDLTDSKYVDFTPIKDSLNSYLVFAHDYSGNKSMASQIVKAKVKAVSGASFSDLILPMPIHNKLRTDLWGTEGVLPRDPDNGIEDPEWSYWGGRPVKDRDNKYHMLVTRWPANATKGHWEWPNSTVAHVVSEAPTGPYKVKEDTAYDFHNGLGHNPDIILLNDDTYLFYSLVNWEATLFTSKTMNGPWKRLGVMTVDWKSTNEDEKLSYRYYRNLSGVQLEDGRFLFVTKAGEMMRSETADPLGPYTVLTDQIRYNQIIPEKYRNSNYEDPVLWKDEVQYHMMINAFWDYRAIYLRSPNGIHWKFNPGTAYTPDNTSYEDGTRTHWYKLERPHVLQDQYGRATHLSLAVIDVSKADDLARDKHSSKNIIVPLTVHKRIKMLNKKKIDSTTKKIKILVFSEQGFDAQKDIDLASLRFGATEEVDFGRGSKAIKTKKKGNDLIIEFNGTGNGITAINFAGKLLGKTKEGKLIIAFSKLSSNKD</sequence>